<sequence length="125" mass="14124">MTRLRNTSIFGIVAIALGAIAIFTNPQEENYQKYANITLKTQLKDKVCTQVTEELGALLESQCHIIVDTASPYLAEVIDRQTTKQNFLLFSIYQADLSFPSPLSDYHIETIGILGNFYTYQVKKL</sequence>
<accession>A0A964BX82</accession>
<organism evidence="1 2">
    <name type="scientific">Waterburya agarophytonicola KI4</name>
    <dbReference type="NCBI Taxonomy" id="2874699"/>
    <lineage>
        <taxon>Bacteria</taxon>
        <taxon>Bacillati</taxon>
        <taxon>Cyanobacteriota</taxon>
        <taxon>Cyanophyceae</taxon>
        <taxon>Pleurocapsales</taxon>
        <taxon>Hyellaceae</taxon>
        <taxon>Waterburya</taxon>
        <taxon>Waterburya agarophytonicola</taxon>
    </lineage>
</organism>
<dbReference type="EMBL" id="JADWDC010000077">
    <property type="protein sequence ID" value="MCC0179327.1"/>
    <property type="molecule type" value="Genomic_DNA"/>
</dbReference>
<gene>
    <name evidence="1" type="ORF">I4641_20400</name>
</gene>
<dbReference type="Proteomes" id="UP000729733">
    <property type="component" value="Unassembled WGS sequence"/>
</dbReference>
<evidence type="ECO:0000313" key="1">
    <source>
        <dbReference type="EMBL" id="MCC0179327.1"/>
    </source>
</evidence>
<reference evidence="1" key="1">
    <citation type="journal article" date="2021" name="Antonie Van Leeuwenhoek">
        <title>Draft genome and description of Waterburya agarophytonicola gen. nov. sp. nov. (Pleurocapsales, Cyanobacteria): a seaweed symbiont.</title>
        <authorList>
            <person name="Bonthond G."/>
            <person name="Shalygin S."/>
            <person name="Bayer T."/>
            <person name="Weinberger F."/>
        </authorList>
    </citation>
    <scope>NUCLEOTIDE SEQUENCE</scope>
    <source>
        <strain evidence="1">KI4</strain>
    </source>
</reference>
<proteinExistence type="predicted"/>
<protein>
    <submittedName>
        <fullName evidence="1">DUF4359 domain-containing protein</fullName>
    </submittedName>
</protein>
<dbReference type="AlphaFoldDB" id="A0A964BX82"/>
<dbReference type="InterPro" id="IPR025578">
    <property type="entry name" value="DUF4359"/>
</dbReference>
<dbReference type="Pfam" id="PF14271">
    <property type="entry name" value="DUF4359"/>
    <property type="match status" value="1"/>
</dbReference>
<comment type="caution">
    <text evidence="1">The sequence shown here is derived from an EMBL/GenBank/DDBJ whole genome shotgun (WGS) entry which is preliminary data.</text>
</comment>
<keyword evidence="2" id="KW-1185">Reference proteome</keyword>
<evidence type="ECO:0000313" key="2">
    <source>
        <dbReference type="Proteomes" id="UP000729733"/>
    </source>
</evidence>
<name>A0A964BX82_9CYAN</name>
<dbReference type="RefSeq" id="WP_229642426.1">
    <property type="nucleotide sequence ID" value="NZ_JADWDC010000077.1"/>
</dbReference>